<accession>A0A4R5DIQ4</accession>
<dbReference type="InParanoid" id="A0A4R5DIQ4"/>
<protein>
    <recommendedName>
        <fullName evidence="3">DUF4286 family protein</fullName>
    </recommendedName>
</protein>
<dbReference type="AlphaFoldDB" id="A0A4R5DIQ4"/>
<dbReference type="OrthoDB" id="3481501at2"/>
<evidence type="ECO:0000313" key="2">
    <source>
        <dbReference type="Proteomes" id="UP000294739"/>
    </source>
</evidence>
<sequence length="114" mass="13217">MTEARGLLLVMIDIEPEHEEEFNRWYDEEHLPERLHCAGFLNARRFVAVEGSPKYLAIYELESAAVLEDEAYKRIEPPSTWTTRISRHFVSSLRNVYVEITPPPAPEPPVAQRP</sequence>
<dbReference type="InterPro" id="IPR011008">
    <property type="entry name" value="Dimeric_a/b-barrel"/>
</dbReference>
<dbReference type="SUPFAM" id="SSF54909">
    <property type="entry name" value="Dimeric alpha+beta barrel"/>
    <property type="match status" value="1"/>
</dbReference>
<evidence type="ECO:0008006" key="3">
    <source>
        <dbReference type="Google" id="ProtNLM"/>
    </source>
</evidence>
<reference evidence="1 2" key="1">
    <citation type="submission" date="2019-03" db="EMBL/GenBank/DDBJ databases">
        <title>Draft genome sequences of novel Actinobacteria.</title>
        <authorList>
            <person name="Sahin N."/>
            <person name="Ay H."/>
            <person name="Saygin H."/>
        </authorList>
    </citation>
    <scope>NUCLEOTIDE SEQUENCE [LARGE SCALE GENOMIC DNA]</scope>
    <source>
        <strain evidence="1 2">5K138</strain>
    </source>
</reference>
<proteinExistence type="predicted"/>
<evidence type="ECO:0000313" key="1">
    <source>
        <dbReference type="EMBL" id="TDE11814.1"/>
    </source>
</evidence>
<gene>
    <name evidence="1" type="ORF">E1269_08605</name>
</gene>
<dbReference type="Pfam" id="PF14114">
    <property type="entry name" value="DUF4286"/>
    <property type="match status" value="1"/>
</dbReference>
<dbReference type="InterPro" id="IPR025563">
    <property type="entry name" value="DUF4286"/>
</dbReference>
<dbReference type="Proteomes" id="UP000294739">
    <property type="component" value="Unassembled WGS sequence"/>
</dbReference>
<name>A0A4R5DIQ4_9ACTN</name>
<keyword evidence="2" id="KW-1185">Reference proteome</keyword>
<organism evidence="1 2">
    <name type="scientific">Jiangella asiatica</name>
    <dbReference type="NCBI Taxonomy" id="2530372"/>
    <lineage>
        <taxon>Bacteria</taxon>
        <taxon>Bacillati</taxon>
        <taxon>Actinomycetota</taxon>
        <taxon>Actinomycetes</taxon>
        <taxon>Jiangellales</taxon>
        <taxon>Jiangellaceae</taxon>
        <taxon>Jiangella</taxon>
    </lineage>
</organism>
<dbReference type="RefSeq" id="WP_131893401.1">
    <property type="nucleotide sequence ID" value="NZ_SMKZ01000009.1"/>
</dbReference>
<dbReference type="EMBL" id="SMKZ01000009">
    <property type="protein sequence ID" value="TDE11814.1"/>
    <property type="molecule type" value="Genomic_DNA"/>
</dbReference>
<comment type="caution">
    <text evidence="1">The sequence shown here is derived from an EMBL/GenBank/DDBJ whole genome shotgun (WGS) entry which is preliminary data.</text>
</comment>